<dbReference type="PRINTS" id="PR00047">
    <property type="entry name" value="STROIDFINGER"/>
</dbReference>
<evidence type="ECO:0000259" key="14">
    <source>
        <dbReference type="PROSITE" id="PS51843"/>
    </source>
</evidence>
<dbReference type="PROSITE" id="PS51843">
    <property type="entry name" value="NR_LBD"/>
    <property type="match status" value="1"/>
</dbReference>
<feature type="region of interest" description="Disordered" evidence="12">
    <location>
        <begin position="438"/>
        <end position="475"/>
    </location>
</feature>
<dbReference type="InterPro" id="IPR050274">
    <property type="entry name" value="Nuclear_hormone_rcpt_NR2"/>
</dbReference>
<evidence type="ECO:0000256" key="4">
    <source>
        <dbReference type="ARBA" id="ARBA00022771"/>
    </source>
</evidence>
<keyword evidence="9 11" id="KW-0675">Receptor</keyword>
<evidence type="ECO:0008006" key="17">
    <source>
        <dbReference type="Google" id="ProtNLM"/>
    </source>
</evidence>
<reference evidence="15" key="2">
    <citation type="submission" date="2024-08" db="UniProtKB">
        <authorList>
            <consortium name="EnsemblMetazoa"/>
        </authorList>
    </citation>
    <scope>IDENTIFICATION</scope>
</reference>
<dbReference type="KEGG" id="dpa:109536865"/>
<dbReference type="InterPro" id="IPR001628">
    <property type="entry name" value="Znf_hrmn_rcpt"/>
</dbReference>
<evidence type="ECO:0000256" key="3">
    <source>
        <dbReference type="ARBA" id="ARBA00022723"/>
    </source>
</evidence>
<dbReference type="CTD" id="44544"/>
<dbReference type="RefSeq" id="XP_019758843.1">
    <property type="nucleotide sequence ID" value="XM_019903284.2"/>
</dbReference>
<comment type="subcellular location">
    <subcellularLocation>
        <location evidence="1 11">Nucleus</location>
    </subcellularLocation>
</comment>
<feature type="domain" description="NR LBD" evidence="14">
    <location>
        <begin position="179"/>
        <end position="425"/>
    </location>
</feature>
<dbReference type="Gene3D" id="3.30.50.10">
    <property type="entry name" value="Erythroid Transcription Factor GATA-1, subunit A"/>
    <property type="match status" value="1"/>
</dbReference>
<feature type="domain" description="Nuclear receptor" evidence="13">
    <location>
        <begin position="86"/>
        <end position="161"/>
    </location>
</feature>
<dbReference type="AlphaFoldDB" id="A0AAR5PCP9"/>
<dbReference type="GO" id="GO:0005634">
    <property type="term" value="C:nucleus"/>
    <property type="evidence" value="ECO:0007669"/>
    <property type="project" value="UniProtKB-SubCell"/>
</dbReference>
<dbReference type="PRINTS" id="PR00545">
    <property type="entry name" value="RETINOIDXR"/>
</dbReference>
<dbReference type="PANTHER" id="PTHR24083">
    <property type="entry name" value="NUCLEAR HORMONE RECEPTOR"/>
    <property type="match status" value="1"/>
</dbReference>
<accession>A0AAR5PCP9</accession>
<sequence length="528" mass="57740">MPSSFYSLSPGELSTISDGELDGTDYLLSSTIHLDDCAYLGFNFLADSDSPMSATGGCGSIGGNAALTATLCHAGTGGVPAAALGPQHCAICGDRATGKHYGAASCDGCKGFFRRSVRKNHLYTCRFSRSCVVDKDKRNQCRYCRLRKCFKAGMKKEAVQNERDRISCRRPSHEETNQNNGLSVSSLLNAEMLSRQVGAALEQMGPTPVNDYDLSGKQQANLNDICDSMKQQLLILVEWAKYIPAFTELQLDDQVALLRAHAGEHLLLGLARRSMHLKDVLLLGNNCIITKQCSGKVSPVRDPSADLSISRVGSRIMDELVKPMTDVQIDDTEFACLKAIVFFDPNAKGLSSTDRIKQLRFQIQINLEDYISDRQYDSRGRFGELLLTLPPLQSITWQMIEQIQFAKLFGVTHIDSLLQEMLLGDPILGGLDNSPTLIVPNQVSSPQQHLNNNGYQTSDSTDSPVTSPTTMPSSPADQLINCGNMASPQQTVPTATSSVLIMRDIGPMDDSYSLAFKPEPIKEEQHGF</sequence>
<organism evidence="15 16">
    <name type="scientific">Dendroctonus ponderosae</name>
    <name type="common">Mountain pine beetle</name>
    <dbReference type="NCBI Taxonomy" id="77166"/>
    <lineage>
        <taxon>Eukaryota</taxon>
        <taxon>Metazoa</taxon>
        <taxon>Ecdysozoa</taxon>
        <taxon>Arthropoda</taxon>
        <taxon>Hexapoda</taxon>
        <taxon>Insecta</taxon>
        <taxon>Pterygota</taxon>
        <taxon>Neoptera</taxon>
        <taxon>Endopterygota</taxon>
        <taxon>Coleoptera</taxon>
        <taxon>Polyphaga</taxon>
        <taxon>Cucujiformia</taxon>
        <taxon>Curculionidae</taxon>
        <taxon>Scolytinae</taxon>
        <taxon>Dendroctonus</taxon>
    </lineage>
</organism>
<keyword evidence="3 11" id="KW-0479">Metal-binding</keyword>
<dbReference type="GO" id="GO:0000978">
    <property type="term" value="F:RNA polymerase II cis-regulatory region sequence-specific DNA binding"/>
    <property type="evidence" value="ECO:0007669"/>
    <property type="project" value="InterPro"/>
</dbReference>
<dbReference type="GO" id="GO:0008270">
    <property type="term" value="F:zinc ion binding"/>
    <property type="evidence" value="ECO:0007669"/>
    <property type="project" value="UniProtKB-KW"/>
</dbReference>
<evidence type="ECO:0000313" key="15">
    <source>
        <dbReference type="EnsemblMetazoa" id="XP_019758843.1"/>
    </source>
</evidence>
<dbReference type="SMART" id="SM00430">
    <property type="entry name" value="HOLI"/>
    <property type="match status" value="1"/>
</dbReference>
<evidence type="ECO:0000256" key="5">
    <source>
        <dbReference type="ARBA" id="ARBA00022833"/>
    </source>
</evidence>
<feature type="compositionally biased region" description="Low complexity" evidence="12">
    <location>
        <begin position="457"/>
        <end position="475"/>
    </location>
</feature>
<dbReference type="InterPro" id="IPR035500">
    <property type="entry name" value="NHR-like_dom_sf"/>
</dbReference>
<reference evidence="16" key="1">
    <citation type="journal article" date="2013" name="Genome Biol.">
        <title>Draft genome of the mountain pine beetle, Dendroctonus ponderosae Hopkins, a major forest pest.</title>
        <authorList>
            <person name="Keeling C.I."/>
            <person name="Yuen M.M."/>
            <person name="Liao N.Y."/>
            <person name="Docking T.R."/>
            <person name="Chan S.K."/>
            <person name="Taylor G.A."/>
            <person name="Palmquist D.L."/>
            <person name="Jackman S.D."/>
            <person name="Nguyen A."/>
            <person name="Li M."/>
            <person name="Henderson H."/>
            <person name="Janes J.K."/>
            <person name="Zhao Y."/>
            <person name="Pandoh P."/>
            <person name="Moore R."/>
            <person name="Sperling F.A."/>
            <person name="Huber D.P."/>
            <person name="Birol I."/>
            <person name="Jones S.J."/>
            <person name="Bohlmann J."/>
        </authorList>
    </citation>
    <scope>NUCLEOTIDE SEQUENCE</scope>
</reference>
<dbReference type="InterPro" id="IPR013088">
    <property type="entry name" value="Znf_NHR/GATA"/>
</dbReference>
<dbReference type="GO" id="GO:0003707">
    <property type="term" value="F:nuclear steroid receptor activity"/>
    <property type="evidence" value="ECO:0007669"/>
    <property type="project" value="InterPro"/>
</dbReference>
<dbReference type="EnsemblMetazoa" id="XM_019903284.1">
    <property type="protein sequence ID" value="XP_019758843.1"/>
    <property type="gene ID" value="LOC109536865"/>
</dbReference>
<evidence type="ECO:0000259" key="13">
    <source>
        <dbReference type="PROSITE" id="PS51030"/>
    </source>
</evidence>
<evidence type="ECO:0000313" key="16">
    <source>
        <dbReference type="Proteomes" id="UP000019118"/>
    </source>
</evidence>
<dbReference type="InterPro" id="IPR000003">
    <property type="entry name" value="Retinoid-X_rcpt/HNF4"/>
</dbReference>
<dbReference type="InterPro" id="IPR000536">
    <property type="entry name" value="Nucl_hrmn_rcpt_lig-bd"/>
</dbReference>
<evidence type="ECO:0000256" key="12">
    <source>
        <dbReference type="SAM" id="MobiDB-lite"/>
    </source>
</evidence>
<dbReference type="FunFam" id="3.30.50.10:FF:000012">
    <property type="entry name" value="Hepatocyte nuclear factor 4, alpha"/>
    <property type="match status" value="1"/>
</dbReference>
<evidence type="ECO:0000256" key="6">
    <source>
        <dbReference type="ARBA" id="ARBA00023015"/>
    </source>
</evidence>
<dbReference type="SMART" id="SM00399">
    <property type="entry name" value="ZnF_C4"/>
    <property type="match status" value="1"/>
</dbReference>
<keyword evidence="4 11" id="KW-0863">Zinc-finger</keyword>
<dbReference type="InterPro" id="IPR049636">
    <property type="entry name" value="HNF4-like_DBD"/>
</dbReference>
<dbReference type="Pfam" id="PF00105">
    <property type="entry name" value="zf-C4"/>
    <property type="match status" value="1"/>
</dbReference>
<dbReference type="SUPFAM" id="SSF57716">
    <property type="entry name" value="Glucocorticoid receptor-like (DNA-binding domain)"/>
    <property type="match status" value="1"/>
</dbReference>
<feature type="compositionally biased region" description="Polar residues" evidence="12">
    <location>
        <begin position="438"/>
        <end position="456"/>
    </location>
</feature>
<dbReference type="InterPro" id="IPR001723">
    <property type="entry name" value="Nuclear_hrmn_rcpt"/>
</dbReference>
<dbReference type="PRINTS" id="PR00398">
    <property type="entry name" value="STRDHORMONER"/>
</dbReference>
<dbReference type="GeneID" id="109536865"/>
<dbReference type="InterPro" id="IPR049635">
    <property type="entry name" value="HNF4_LBD"/>
</dbReference>
<dbReference type="SUPFAM" id="SSF48508">
    <property type="entry name" value="Nuclear receptor ligand-binding domain"/>
    <property type="match status" value="1"/>
</dbReference>
<evidence type="ECO:0000256" key="11">
    <source>
        <dbReference type="RuleBase" id="RU004334"/>
    </source>
</evidence>
<evidence type="ECO:0000256" key="2">
    <source>
        <dbReference type="ARBA" id="ARBA00006421"/>
    </source>
</evidence>
<dbReference type="PROSITE" id="PS00031">
    <property type="entry name" value="NUCLEAR_REC_DBD_1"/>
    <property type="match status" value="1"/>
</dbReference>
<keyword evidence="7 11" id="KW-0238">DNA-binding</keyword>
<protein>
    <recommendedName>
        <fullName evidence="17">Hepatocyte nuclear factor 4</fullName>
    </recommendedName>
</protein>
<keyword evidence="6 11" id="KW-0805">Transcription regulation</keyword>
<evidence type="ECO:0000256" key="8">
    <source>
        <dbReference type="ARBA" id="ARBA00023163"/>
    </source>
</evidence>
<evidence type="ECO:0000256" key="9">
    <source>
        <dbReference type="ARBA" id="ARBA00023170"/>
    </source>
</evidence>
<dbReference type="CDD" id="cd06960">
    <property type="entry name" value="NR_DBD_HNF4A"/>
    <property type="match status" value="1"/>
</dbReference>
<dbReference type="PROSITE" id="PS51030">
    <property type="entry name" value="NUCLEAR_REC_DBD_2"/>
    <property type="match status" value="1"/>
</dbReference>
<dbReference type="Pfam" id="PF00104">
    <property type="entry name" value="Hormone_recep"/>
    <property type="match status" value="1"/>
</dbReference>
<evidence type="ECO:0000256" key="1">
    <source>
        <dbReference type="ARBA" id="ARBA00004123"/>
    </source>
</evidence>
<evidence type="ECO:0000256" key="7">
    <source>
        <dbReference type="ARBA" id="ARBA00023125"/>
    </source>
</evidence>
<dbReference type="Gene3D" id="1.10.565.10">
    <property type="entry name" value="Retinoid X Receptor"/>
    <property type="match status" value="1"/>
</dbReference>
<keyword evidence="10 11" id="KW-0539">Nucleus</keyword>
<keyword evidence="16" id="KW-1185">Reference proteome</keyword>
<dbReference type="FunFam" id="1.10.565.10:FF:000026">
    <property type="entry name" value="Hepatocyte nuclear factor 4"/>
    <property type="match status" value="1"/>
</dbReference>
<comment type="similarity">
    <text evidence="2">Belongs to the nuclear hormone receptor family. NR2 subfamily.</text>
</comment>
<keyword evidence="8 11" id="KW-0804">Transcription</keyword>
<dbReference type="CDD" id="cd06931">
    <property type="entry name" value="NR_LBD_HNF4_like"/>
    <property type="match status" value="1"/>
</dbReference>
<evidence type="ECO:0000256" key="10">
    <source>
        <dbReference type="ARBA" id="ARBA00023242"/>
    </source>
</evidence>
<name>A0AAR5PCP9_DENPD</name>
<keyword evidence="5 11" id="KW-0862">Zinc</keyword>
<proteinExistence type="inferred from homology"/>
<dbReference type="Proteomes" id="UP000019118">
    <property type="component" value="Unassembled WGS sequence"/>
</dbReference>